<organism evidence="2 3">
    <name type="scientific">Streptosporangium amethystogenes subsp. fukuiense</name>
    <dbReference type="NCBI Taxonomy" id="698418"/>
    <lineage>
        <taxon>Bacteria</taxon>
        <taxon>Bacillati</taxon>
        <taxon>Actinomycetota</taxon>
        <taxon>Actinomycetes</taxon>
        <taxon>Streptosporangiales</taxon>
        <taxon>Streptosporangiaceae</taxon>
        <taxon>Streptosporangium</taxon>
    </lineage>
</organism>
<protein>
    <submittedName>
        <fullName evidence="2">DUF6603 domain-containing protein</fullName>
    </submittedName>
</protein>
<feature type="domain" description="DUF6603" evidence="1">
    <location>
        <begin position="199"/>
        <end position="697"/>
    </location>
</feature>
<sequence>MSLPERMSLVELINEFFGEPIELPAALVPILENVHQYQNLPAGERLVTARSPGYDDPAQGSPVDAVFIQTKRVGGSGAIGLLLDVQLRFDGSSLALVGEVVPKGAIVFPSLKILCLDRTLNVGEVNQLNGLLAGYGVAARFPVPNAMSADVWPKYFAAAITWQLGGGEMPALSIWLDKDKDDDDEAKEEEEEISFPGLPKSFGPLTIFGVKRGRDKAKDYLRVLLVAELKVGGQVLQLDGLGFMIPLTAKGFVPRPELIGAALSIRRDTPPLTINAALRYTGLGDDAISYGLAGLVRVETPALSVMGAGAWSRTADGHQMIFLYAEALLTSGASLFGPPPFTVTGLAAGFGVNSRMRPPEVAQLPSFPLLARLEEAPKVPGEPPPPPPEPLEVLNDLTSRTGWVRPEAGSYWIAAGLTFTSFRFIETRALAVIEFGNRLNVMLLGRTSITLPKNADASKKVHAQLNIDLRLAFLSEEHKLSLEAAVGPGSFVFTQSAELTGGLAFCVWTGGGRGGDFVITLGGYHPQFNAIKPAYYPNPARLGFRWLPCSRVVVQASGYTALTPGAIMFGAALAARYEKGVLSAWFTAHVDALIQWRPFYLDLALGISIGVAATIKVWFVKVRVSIEVGITLQFWTPPTGGRVSVKVWFIGFSFDFGAGRAGAPPVPWSEFQVQLPSPLRTTPVKGLQPDVDKDESEARTAREAPLLVSTDGFVFETEAVMPSSEISINGEVYATGPTVTIRPMRLTNVTSKHIVTLTRFENGAETEFDPGANDWLLEKIYRDVPRSMWGRVLDKPGDAATEPGLEPGRLSGVRFTVSPPELGAGVGPISSRVFKYEPLEDGDMPLRDGAVAGPAPRPDEASITTIARTLAAEATAQRRTAVHDALARLGAAPGKDTDGLLGHYAELVGRSMTSSPLITDAPASAR</sequence>
<keyword evidence="3" id="KW-1185">Reference proteome</keyword>
<name>A0ABW2SQM0_9ACTN</name>
<evidence type="ECO:0000313" key="3">
    <source>
        <dbReference type="Proteomes" id="UP001596514"/>
    </source>
</evidence>
<gene>
    <name evidence="2" type="ORF">ACFQVD_00135</name>
</gene>
<dbReference type="EMBL" id="JBHTEE010000001">
    <property type="protein sequence ID" value="MFC7598505.1"/>
    <property type="molecule type" value="Genomic_DNA"/>
</dbReference>
<evidence type="ECO:0000259" key="1">
    <source>
        <dbReference type="Pfam" id="PF20248"/>
    </source>
</evidence>
<dbReference type="InterPro" id="IPR046538">
    <property type="entry name" value="DUF6603"/>
</dbReference>
<dbReference type="RefSeq" id="WP_343961885.1">
    <property type="nucleotide sequence ID" value="NZ_BAAAGK010000006.1"/>
</dbReference>
<accession>A0ABW2SQM0</accession>
<proteinExistence type="predicted"/>
<reference evidence="3" key="1">
    <citation type="journal article" date="2019" name="Int. J. Syst. Evol. Microbiol.">
        <title>The Global Catalogue of Microorganisms (GCM) 10K type strain sequencing project: providing services to taxonomists for standard genome sequencing and annotation.</title>
        <authorList>
            <consortium name="The Broad Institute Genomics Platform"/>
            <consortium name="The Broad Institute Genome Sequencing Center for Infectious Disease"/>
            <person name="Wu L."/>
            <person name="Ma J."/>
        </authorList>
    </citation>
    <scope>NUCLEOTIDE SEQUENCE [LARGE SCALE GENOMIC DNA]</scope>
    <source>
        <strain evidence="3">JCM 10083</strain>
    </source>
</reference>
<dbReference type="Pfam" id="PF20248">
    <property type="entry name" value="DUF6603"/>
    <property type="match status" value="1"/>
</dbReference>
<evidence type="ECO:0000313" key="2">
    <source>
        <dbReference type="EMBL" id="MFC7598505.1"/>
    </source>
</evidence>
<comment type="caution">
    <text evidence="2">The sequence shown here is derived from an EMBL/GenBank/DDBJ whole genome shotgun (WGS) entry which is preliminary data.</text>
</comment>
<dbReference type="Proteomes" id="UP001596514">
    <property type="component" value="Unassembled WGS sequence"/>
</dbReference>